<feature type="non-terminal residue" evidence="1">
    <location>
        <position position="193"/>
    </location>
</feature>
<accession>A0ACB8RHF4</accession>
<evidence type="ECO:0000313" key="2">
    <source>
        <dbReference type="Proteomes" id="UP000814033"/>
    </source>
</evidence>
<keyword evidence="2" id="KW-1185">Reference proteome</keyword>
<reference evidence="1" key="1">
    <citation type="submission" date="2021-02" db="EMBL/GenBank/DDBJ databases">
        <authorList>
            <consortium name="DOE Joint Genome Institute"/>
            <person name="Ahrendt S."/>
            <person name="Looney B.P."/>
            <person name="Miyauchi S."/>
            <person name="Morin E."/>
            <person name="Drula E."/>
            <person name="Courty P.E."/>
            <person name="Chicoki N."/>
            <person name="Fauchery L."/>
            <person name="Kohler A."/>
            <person name="Kuo A."/>
            <person name="Labutti K."/>
            <person name="Pangilinan J."/>
            <person name="Lipzen A."/>
            <person name="Riley R."/>
            <person name="Andreopoulos W."/>
            <person name="He G."/>
            <person name="Johnson J."/>
            <person name="Barry K.W."/>
            <person name="Grigoriev I.V."/>
            <person name="Nagy L."/>
            <person name="Hibbett D."/>
            <person name="Henrissat B."/>
            <person name="Matheny P.B."/>
            <person name="Labbe J."/>
            <person name="Martin F."/>
        </authorList>
    </citation>
    <scope>NUCLEOTIDE SEQUENCE</scope>
    <source>
        <strain evidence="1">FP105234-sp</strain>
    </source>
</reference>
<protein>
    <submittedName>
        <fullName evidence="1">Uncharacterized protein</fullName>
    </submittedName>
</protein>
<sequence>RAIVDRHKRIIAPMAGRPEDAGPDVVAQANADYAAVLEDCKFSSGQLASKRGRWPFLHMGFSFGGGRTPMNYHPQNEESQERAYRRLGGSAAMRSFAGHISGVARMFGPRMLRRYADIVRDVRHHNPTLTPAFSNSIFPTATFNFGPQVTTSLHRDHLNVPYGWCAVTALGSYDHRRGGHLILWELGLVIEFP</sequence>
<proteinExistence type="predicted"/>
<dbReference type="Proteomes" id="UP000814033">
    <property type="component" value="Unassembled WGS sequence"/>
</dbReference>
<organism evidence="1 2">
    <name type="scientific">Auriscalpium vulgare</name>
    <dbReference type="NCBI Taxonomy" id="40419"/>
    <lineage>
        <taxon>Eukaryota</taxon>
        <taxon>Fungi</taxon>
        <taxon>Dikarya</taxon>
        <taxon>Basidiomycota</taxon>
        <taxon>Agaricomycotina</taxon>
        <taxon>Agaricomycetes</taxon>
        <taxon>Russulales</taxon>
        <taxon>Auriscalpiaceae</taxon>
        <taxon>Auriscalpium</taxon>
    </lineage>
</organism>
<dbReference type="EMBL" id="MU276022">
    <property type="protein sequence ID" value="KAI0043347.1"/>
    <property type="molecule type" value="Genomic_DNA"/>
</dbReference>
<evidence type="ECO:0000313" key="1">
    <source>
        <dbReference type="EMBL" id="KAI0043347.1"/>
    </source>
</evidence>
<name>A0ACB8RHF4_9AGAM</name>
<comment type="caution">
    <text evidence="1">The sequence shown here is derived from an EMBL/GenBank/DDBJ whole genome shotgun (WGS) entry which is preliminary data.</text>
</comment>
<reference evidence="1" key="2">
    <citation type="journal article" date="2022" name="New Phytol.">
        <title>Evolutionary transition to the ectomycorrhizal habit in the genomes of a hyperdiverse lineage of mushroom-forming fungi.</title>
        <authorList>
            <person name="Looney B."/>
            <person name="Miyauchi S."/>
            <person name="Morin E."/>
            <person name="Drula E."/>
            <person name="Courty P.E."/>
            <person name="Kohler A."/>
            <person name="Kuo A."/>
            <person name="LaButti K."/>
            <person name="Pangilinan J."/>
            <person name="Lipzen A."/>
            <person name="Riley R."/>
            <person name="Andreopoulos W."/>
            <person name="He G."/>
            <person name="Johnson J."/>
            <person name="Nolan M."/>
            <person name="Tritt A."/>
            <person name="Barry K.W."/>
            <person name="Grigoriev I.V."/>
            <person name="Nagy L.G."/>
            <person name="Hibbett D."/>
            <person name="Henrissat B."/>
            <person name="Matheny P.B."/>
            <person name="Labbe J."/>
            <person name="Martin F.M."/>
        </authorList>
    </citation>
    <scope>NUCLEOTIDE SEQUENCE</scope>
    <source>
        <strain evidence="1">FP105234-sp</strain>
    </source>
</reference>
<feature type="non-terminal residue" evidence="1">
    <location>
        <position position="1"/>
    </location>
</feature>
<gene>
    <name evidence="1" type="ORF">FA95DRAFT_1469723</name>
</gene>